<dbReference type="RefSeq" id="XP_025509757.1">
    <property type="nucleotide sequence ID" value="XM_025654646.1"/>
</dbReference>
<evidence type="ECO:0000313" key="3">
    <source>
        <dbReference type="EMBL" id="RAH51835.1"/>
    </source>
</evidence>
<dbReference type="GeneID" id="37158048"/>
<feature type="region of interest" description="Disordered" evidence="1">
    <location>
        <begin position="96"/>
        <end position="152"/>
    </location>
</feature>
<feature type="compositionally biased region" description="Polar residues" evidence="1">
    <location>
        <begin position="135"/>
        <end position="144"/>
    </location>
</feature>
<keyword evidence="4" id="KW-1185">Reference proteome</keyword>
<feature type="transmembrane region" description="Helical" evidence="2">
    <location>
        <begin position="71"/>
        <end position="93"/>
    </location>
</feature>
<dbReference type="Proteomes" id="UP000249526">
    <property type="component" value="Unassembled WGS sequence"/>
</dbReference>
<evidence type="ECO:0000256" key="1">
    <source>
        <dbReference type="SAM" id="MobiDB-lite"/>
    </source>
</evidence>
<protein>
    <submittedName>
        <fullName evidence="3">Uncharacterized protein</fullName>
    </submittedName>
</protein>
<evidence type="ECO:0000256" key="2">
    <source>
        <dbReference type="SAM" id="Phobius"/>
    </source>
</evidence>
<sequence>MRIYMRLLRTMINDEDSCHMHWHRCSPAMAVPIIIIAVAQVAIAKTAHVTFWSNDAIHTHILTSRWQLESFFLSFLFFFRLFSVISLTAATGWKRKSALGSKRDKASHRISNAHRAQDGGQPMATTHGGDVNLRGSASGQSATPGRQDDPSF</sequence>
<organism evidence="3 4">
    <name type="scientific">Aspergillus piperis CBS 112811</name>
    <dbReference type="NCBI Taxonomy" id="1448313"/>
    <lineage>
        <taxon>Eukaryota</taxon>
        <taxon>Fungi</taxon>
        <taxon>Dikarya</taxon>
        <taxon>Ascomycota</taxon>
        <taxon>Pezizomycotina</taxon>
        <taxon>Eurotiomycetes</taxon>
        <taxon>Eurotiomycetidae</taxon>
        <taxon>Eurotiales</taxon>
        <taxon>Aspergillaceae</taxon>
        <taxon>Aspergillus</taxon>
        <taxon>Aspergillus subgen. Circumdati</taxon>
    </lineage>
</organism>
<keyword evidence="2" id="KW-1133">Transmembrane helix</keyword>
<reference evidence="3 4" key="1">
    <citation type="submission" date="2018-02" db="EMBL/GenBank/DDBJ databases">
        <title>The genomes of Aspergillus section Nigri reveals drivers in fungal speciation.</title>
        <authorList>
            <consortium name="DOE Joint Genome Institute"/>
            <person name="Vesth T.C."/>
            <person name="Nybo J."/>
            <person name="Theobald S."/>
            <person name="Brandl J."/>
            <person name="Frisvad J.C."/>
            <person name="Nielsen K.F."/>
            <person name="Lyhne E.K."/>
            <person name="Kogle M.E."/>
            <person name="Kuo A."/>
            <person name="Riley R."/>
            <person name="Clum A."/>
            <person name="Nolan M."/>
            <person name="Lipzen A."/>
            <person name="Salamov A."/>
            <person name="Henrissat B."/>
            <person name="Wiebenga A."/>
            <person name="De vries R.P."/>
            <person name="Grigoriev I.V."/>
            <person name="Mortensen U.H."/>
            <person name="Andersen M.R."/>
            <person name="Baker S.E."/>
        </authorList>
    </citation>
    <scope>NUCLEOTIDE SEQUENCE [LARGE SCALE GENOMIC DNA]</scope>
    <source>
        <strain evidence="3 4">CBS 112811</strain>
    </source>
</reference>
<accession>A0A8G1QUR3</accession>
<feature type="transmembrane region" description="Helical" evidence="2">
    <location>
        <begin position="29"/>
        <end position="51"/>
    </location>
</feature>
<keyword evidence="2" id="KW-0472">Membrane</keyword>
<evidence type="ECO:0000313" key="4">
    <source>
        <dbReference type="Proteomes" id="UP000249526"/>
    </source>
</evidence>
<dbReference type="AlphaFoldDB" id="A0A8G1QUR3"/>
<gene>
    <name evidence="3" type="ORF">BO85DRAFT_215709</name>
</gene>
<name>A0A8G1QUR3_9EURO</name>
<proteinExistence type="predicted"/>
<dbReference type="EMBL" id="KZ825092">
    <property type="protein sequence ID" value="RAH51835.1"/>
    <property type="molecule type" value="Genomic_DNA"/>
</dbReference>
<keyword evidence="2" id="KW-0812">Transmembrane</keyword>